<feature type="region of interest" description="Disordered" evidence="1">
    <location>
        <begin position="19"/>
        <end position="52"/>
    </location>
</feature>
<evidence type="ECO:0000256" key="1">
    <source>
        <dbReference type="SAM" id="MobiDB-lite"/>
    </source>
</evidence>
<evidence type="ECO:0000313" key="4">
    <source>
        <dbReference type="Proteomes" id="UP000273675"/>
    </source>
</evidence>
<dbReference type="Proteomes" id="UP000273675">
    <property type="component" value="Unassembled WGS sequence"/>
</dbReference>
<accession>A0A495DLT2</accession>
<dbReference type="InterPro" id="IPR039418">
    <property type="entry name" value="LexA-like"/>
</dbReference>
<dbReference type="Gene3D" id="2.10.109.10">
    <property type="entry name" value="Umud Fragment, subunit A"/>
    <property type="match status" value="1"/>
</dbReference>
<organism evidence="3 4">
    <name type="scientific">Maricaulis maris</name>
    <dbReference type="NCBI Taxonomy" id="74318"/>
    <lineage>
        <taxon>Bacteria</taxon>
        <taxon>Pseudomonadati</taxon>
        <taxon>Pseudomonadota</taxon>
        <taxon>Alphaproteobacteria</taxon>
        <taxon>Maricaulales</taxon>
        <taxon>Maricaulaceae</taxon>
        <taxon>Maricaulis</taxon>
    </lineage>
</organism>
<protein>
    <submittedName>
        <fullName evidence="3">Phage repressor protein C with HTH and peptisase S24 domain</fullName>
    </submittedName>
</protein>
<dbReference type="OrthoDB" id="9792157at2"/>
<evidence type="ECO:0000313" key="3">
    <source>
        <dbReference type="EMBL" id="RKR03883.1"/>
    </source>
</evidence>
<dbReference type="EMBL" id="RBIM01000001">
    <property type="protein sequence ID" value="RKR03883.1"/>
    <property type="molecule type" value="Genomic_DNA"/>
</dbReference>
<comment type="caution">
    <text evidence="3">The sequence shown here is derived from an EMBL/GenBank/DDBJ whole genome shotgun (WGS) entry which is preliminary data.</text>
</comment>
<dbReference type="Pfam" id="PF00717">
    <property type="entry name" value="Peptidase_S24"/>
    <property type="match status" value="1"/>
</dbReference>
<evidence type="ECO:0000259" key="2">
    <source>
        <dbReference type="Pfam" id="PF00717"/>
    </source>
</evidence>
<feature type="compositionally biased region" description="Polar residues" evidence="1">
    <location>
        <begin position="32"/>
        <end position="41"/>
    </location>
</feature>
<dbReference type="SUPFAM" id="SSF51306">
    <property type="entry name" value="LexA/Signal peptidase"/>
    <property type="match status" value="1"/>
</dbReference>
<proteinExistence type="predicted"/>
<dbReference type="AlphaFoldDB" id="A0A495DLT2"/>
<dbReference type="CDD" id="cd06529">
    <property type="entry name" value="S24_LexA-like"/>
    <property type="match status" value="1"/>
</dbReference>
<dbReference type="InterPro" id="IPR036286">
    <property type="entry name" value="LexA/Signal_pep-like_sf"/>
</dbReference>
<name>A0A495DLT2_9PROT</name>
<gene>
    <name evidence="3" type="ORF">C7435_0326</name>
</gene>
<feature type="domain" description="Peptidase S24/S26A/S26B/S26C" evidence="2">
    <location>
        <begin position="117"/>
        <end position="204"/>
    </location>
</feature>
<sequence>MLTHEDIWRGIDRLARHAQTSPSGLARRAGLDSTTFNPSKRVSSDGKKPRWPSTESIAKALAAANLDFDDFAALISGQPRGGALLSRALADSEANNPFDATGHPVGPDWEAIPFPGLAPGDAYALTVQDDTMRPVYRPGDRLVVSHEAPTRVGDRVIIQRRDSTRAAWTLAEKTVQGVRLTPFDPLRPSINLPLSQIAWMARIIWVSQ</sequence>
<dbReference type="InterPro" id="IPR015927">
    <property type="entry name" value="Peptidase_S24_S26A/B/C"/>
</dbReference>
<dbReference type="RefSeq" id="WP_121209769.1">
    <property type="nucleotide sequence ID" value="NZ_RBIM01000001.1"/>
</dbReference>
<reference evidence="3 4" key="1">
    <citation type="submission" date="2018-10" db="EMBL/GenBank/DDBJ databases">
        <title>Genomic Encyclopedia of Type Strains, Phase IV (KMG-IV): sequencing the most valuable type-strain genomes for metagenomic binning, comparative biology and taxonomic classification.</title>
        <authorList>
            <person name="Goeker M."/>
        </authorList>
    </citation>
    <scope>NUCLEOTIDE SEQUENCE [LARGE SCALE GENOMIC DNA]</scope>
    <source>
        <strain evidence="3 4">DSM 4734</strain>
    </source>
</reference>